<dbReference type="EMBL" id="BAABWU010000021">
    <property type="protein sequence ID" value="GAA6198354.1"/>
    <property type="molecule type" value="Genomic_DNA"/>
</dbReference>
<feature type="region of interest" description="Disordered" evidence="1">
    <location>
        <begin position="1"/>
        <end position="23"/>
    </location>
</feature>
<evidence type="ECO:0000313" key="2">
    <source>
        <dbReference type="EMBL" id="GAA6198354.1"/>
    </source>
</evidence>
<protein>
    <submittedName>
        <fullName evidence="2">Uncharacterized protein</fullName>
    </submittedName>
</protein>
<organism evidence="2 3">
    <name type="scientific">Pseudophaeobacter arcticus</name>
    <dbReference type="NCBI Taxonomy" id="385492"/>
    <lineage>
        <taxon>Bacteria</taxon>
        <taxon>Pseudomonadati</taxon>
        <taxon>Pseudomonadota</taxon>
        <taxon>Alphaproteobacteria</taxon>
        <taxon>Rhodobacterales</taxon>
        <taxon>Paracoccaceae</taxon>
        <taxon>Pseudophaeobacter</taxon>
    </lineage>
</organism>
<dbReference type="RefSeq" id="WP_353402195.1">
    <property type="nucleotide sequence ID" value="NZ_BAABWU010000021.1"/>
</dbReference>
<evidence type="ECO:0000256" key="1">
    <source>
        <dbReference type="SAM" id="MobiDB-lite"/>
    </source>
</evidence>
<gene>
    <name evidence="2" type="ORF">NBRC116598_37990</name>
</gene>
<dbReference type="Proteomes" id="UP001441944">
    <property type="component" value="Unassembled WGS sequence"/>
</dbReference>
<accession>A0ABQ0AR63</accession>
<sequence>MSETKHSNAKTSQTDLPAVVPPPFNWKDTPYGKAGAPLELPQGAELHACLGLNSCKGQDRYGIHGPNGNNPNSCAGQGFCATTEIHSCHTNNNCANQGGCGLYGWGPDMDQPGQNDCRSMGSCAAPINAERFITEGDHKGMSVWTRARQVFEEAYAQKQSGEKLGAAPLPFSETGPTESWITENCNSFAACGASGLSGGGSCS</sequence>
<keyword evidence="3" id="KW-1185">Reference proteome</keyword>
<comment type="caution">
    <text evidence="2">The sequence shown here is derived from an EMBL/GenBank/DDBJ whole genome shotgun (WGS) entry which is preliminary data.</text>
</comment>
<name>A0ABQ0AR63_9RHOB</name>
<reference evidence="2 3" key="1">
    <citation type="submission" date="2024-04" db="EMBL/GenBank/DDBJ databases">
        <title>Draft genome sequence of Pseudophaeobacter arcticus NBRC 116598.</title>
        <authorList>
            <person name="Miyakawa T."/>
            <person name="Kusuya Y."/>
            <person name="Miura T."/>
        </authorList>
    </citation>
    <scope>NUCLEOTIDE SEQUENCE [LARGE SCALE GENOMIC DNA]</scope>
    <source>
        <strain evidence="2 3">SU-CL00105</strain>
    </source>
</reference>
<evidence type="ECO:0000313" key="3">
    <source>
        <dbReference type="Proteomes" id="UP001441944"/>
    </source>
</evidence>
<proteinExistence type="predicted"/>